<dbReference type="PANTHER" id="PTHR43617:SF38">
    <property type="entry name" value="N-ACETYLTRANSFERASE DOMAIN-CONTAINING PROTEIN"/>
    <property type="match status" value="1"/>
</dbReference>
<dbReference type="PROSITE" id="PS51186">
    <property type="entry name" value="GNAT"/>
    <property type="match status" value="1"/>
</dbReference>
<reference evidence="2" key="1">
    <citation type="submission" date="2018-05" db="EMBL/GenBank/DDBJ databases">
        <authorList>
            <person name="Lanie J.A."/>
            <person name="Ng W.-L."/>
            <person name="Kazmierczak K.M."/>
            <person name="Andrzejewski T.M."/>
            <person name="Davidsen T.M."/>
            <person name="Wayne K.J."/>
            <person name="Tettelin H."/>
            <person name="Glass J.I."/>
            <person name="Rusch D."/>
            <person name="Podicherti R."/>
            <person name="Tsui H.-C.T."/>
            <person name="Winkler M.E."/>
        </authorList>
    </citation>
    <scope>NUCLEOTIDE SEQUENCE</scope>
</reference>
<accession>A0A381WLZ2</accession>
<dbReference type="PANTHER" id="PTHR43617">
    <property type="entry name" value="L-AMINO ACID N-ACETYLTRANSFERASE"/>
    <property type="match status" value="1"/>
</dbReference>
<gene>
    <name evidence="2" type="ORF">METZ01_LOCUS106296</name>
</gene>
<organism evidence="2">
    <name type="scientific">marine metagenome</name>
    <dbReference type="NCBI Taxonomy" id="408172"/>
    <lineage>
        <taxon>unclassified sequences</taxon>
        <taxon>metagenomes</taxon>
        <taxon>ecological metagenomes</taxon>
    </lineage>
</organism>
<dbReference type="CDD" id="cd04301">
    <property type="entry name" value="NAT_SF"/>
    <property type="match status" value="1"/>
</dbReference>
<evidence type="ECO:0000259" key="1">
    <source>
        <dbReference type="PROSITE" id="PS51186"/>
    </source>
</evidence>
<protein>
    <recommendedName>
        <fullName evidence="1">N-acetyltransferase domain-containing protein</fullName>
    </recommendedName>
</protein>
<dbReference type="Pfam" id="PF00583">
    <property type="entry name" value="Acetyltransf_1"/>
    <property type="match status" value="1"/>
</dbReference>
<dbReference type="AlphaFoldDB" id="A0A381WLZ2"/>
<dbReference type="InterPro" id="IPR050276">
    <property type="entry name" value="MshD_Acetyltransferase"/>
</dbReference>
<dbReference type="SUPFAM" id="SSF55729">
    <property type="entry name" value="Acyl-CoA N-acyltransferases (Nat)"/>
    <property type="match status" value="1"/>
</dbReference>
<feature type="non-terminal residue" evidence="2">
    <location>
        <position position="1"/>
    </location>
</feature>
<dbReference type="InterPro" id="IPR000182">
    <property type="entry name" value="GNAT_dom"/>
</dbReference>
<dbReference type="EMBL" id="UINC01012210">
    <property type="protein sequence ID" value="SVA53442.1"/>
    <property type="molecule type" value="Genomic_DNA"/>
</dbReference>
<dbReference type="GO" id="GO:0016747">
    <property type="term" value="F:acyltransferase activity, transferring groups other than amino-acyl groups"/>
    <property type="evidence" value="ECO:0007669"/>
    <property type="project" value="InterPro"/>
</dbReference>
<dbReference type="Gene3D" id="3.40.630.30">
    <property type="match status" value="1"/>
</dbReference>
<proteinExistence type="predicted"/>
<feature type="domain" description="N-acetyltransferase" evidence="1">
    <location>
        <begin position="6"/>
        <end position="153"/>
    </location>
</feature>
<dbReference type="InterPro" id="IPR016181">
    <property type="entry name" value="Acyl_CoA_acyltransferase"/>
</dbReference>
<sequence length="153" mass="17740">VTQSTLNIRRATAKDTLTLAHFNIAMARETEDHALDPETVRAGVARLFDQPEQGFYLVVESEGSIVGSLMITQEWSDWRDGLWWWIQSVYVSPTFRRKGVFSALYREVNTLARQEKQVCGLRLYVEKDNTAAQQVYEQIGMIQTPYRVYEQLF</sequence>
<name>A0A381WLZ2_9ZZZZ</name>
<evidence type="ECO:0000313" key="2">
    <source>
        <dbReference type="EMBL" id="SVA53442.1"/>
    </source>
</evidence>